<sequence>MLRHHFRTVATMASAGLVVLTTTAGCAVDQPGTDAAPYDPDEKVTITFAWWGGEERNQITKTAIEGFEEDHPNITVETQSSDFGSYWDMLATQVAGGDAPDLITMGGSYPSEYAGRGALLDLATVSDYLDTSKVPADTLKIGEIEGKQYTVPSGVNALATFLNPAVFEAAGVELPDTSTWTWDDFAEITQQLSEKSPKGTFGTVPFANSSMLDAWAHQHGEAIFAEDGTVGVSPETVSAWFQLWLDSQKNGATPEASIFVEDSTAVPEQSLFGTGRSGITFAWSNFKVDALGDAVVEANLPGEAEARGNRVGSTMEYAITSKTEHPEAAAMLLDYLVNDTRVVDEVGTDRGVPANEDVREHLRGSLSTVQQKEVDLIDEITASDAGARMPAPEGASSTGDIFTRLMQDVLFERTTPDDAAEQFISEVEGSLK</sequence>
<dbReference type="PANTHER" id="PTHR43649">
    <property type="entry name" value="ARABINOSE-BINDING PROTEIN-RELATED"/>
    <property type="match status" value="1"/>
</dbReference>
<feature type="signal peptide" evidence="1">
    <location>
        <begin position="1"/>
        <end position="27"/>
    </location>
</feature>
<protein>
    <submittedName>
        <fullName evidence="2">Carbohydrate ABC transporter substrate-binding protein, CUT1 family</fullName>
    </submittedName>
</protein>
<feature type="chain" id="PRO_5039308905" evidence="1">
    <location>
        <begin position="28"/>
        <end position="432"/>
    </location>
</feature>
<dbReference type="InterPro" id="IPR050490">
    <property type="entry name" value="Bact_solute-bd_prot1"/>
</dbReference>
<dbReference type="EMBL" id="FUZQ01000003">
    <property type="protein sequence ID" value="SKC59483.1"/>
    <property type="molecule type" value="Genomic_DNA"/>
</dbReference>
<name>A0A1T5K751_9MICO</name>
<dbReference type="PANTHER" id="PTHR43649:SF11">
    <property type="entry name" value="ABC TRANSPORTER SUBSTRATE-BINDING PROTEIN YESO-RELATED"/>
    <property type="match status" value="1"/>
</dbReference>
<keyword evidence="3" id="KW-1185">Reference proteome</keyword>
<organism evidence="2 3">
    <name type="scientific">Krasilnikoviella flava</name>
    <dbReference type="NCBI Taxonomy" id="526729"/>
    <lineage>
        <taxon>Bacteria</taxon>
        <taxon>Bacillati</taxon>
        <taxon>Actinomycetota</taxon>
        <taxon>Actinomycetes</taxon>
        <taxon>Micrococcales</taxon>
        <taxon>Promicromonosporaceae</taxon>
        <taxon>Krasilnikoviella</taxon>
    </lineage>
</organism>
<proteinExistence type="predicted"/>
<accession>A0A1T5K751</accession>
<dbReference type="AlphaFoldDB" id="A0A1T5K751"/>
<evidence type="ECO:0000256" key="1">
    <source>
        <dbReference type="SAM" id="SignalP"/>
    </source>
</evidence>
<dbReference type="PROSITE" id="PS51257">
    <property type="entry name" value="PROKAR_LIPOPROTEIN"/>
    <property type="match status" value="1"/>
</dbReference>
<evidence type="ECO:0000313" key="2">
    <source>
        <dbReference type="EMBL" id="SKC59483.1"/>
    </source>
</evidence>
<reference evidence="2 3" key="1">
    <citation type="submission" date="2017-02" db="EMBL/GenBank/DDBJ databases">
        <authorList>
            <person name="Peterson S.W."/>
        </authorList>
    </citation>
    <scope>NUCLEOTIDE SEQUENCE [LARGE SCALE GENOMIC DNA]</scope>
    <source>
        <strain evidence="2 3">DSM 21481</strain>
    </source>
</reference>
<gene>
    <name evidence="2" type="ORF">SAMN04324258_1896</name>
</gene>
<dbReference type="InterPro" id="IPR006059">
    <property type="entry name" value="SBP"/>
</dbReference>
<dbReference type="Pfam" id="PF01547">
    <property type="entry name" value="SBP_bac_1"/>
    <property type="match status" value="1"/>
</dbReference>
<dbReference type="OrthoDB" id="7918484at2"/>
<keyword evidence="1" id="KW-0732">Signal</keyword>
<evidence type="ECO:0000313" key="3">
    <source>
        <dbReference type="Proteomes" id="UP000189777"/>
    </source>
</evidence>
<dbReference type="SUPFAM" id="SSF53850">
    <property type="entry name" value="Periplasmic binding protein-like II"/>
    <property type="match status" value="1"/>
</dbReference>
<dbReference type="STRING" id="526729.SAMN04324258_1896"/>
<dbReference type="Gene3D" id="3.40.190.10">
    <property type="entry name" value="Periplasmic binding protein-like II"/>
    <property type="match status" value="2"/>
</dbReference>
<dbReference type="Proteomes" id="UP000189777">
    <property type="component" value="Unassembled WGS sequence"/>
</dbReference>